<dbReference type="Proteomes" id="UP000266841">
    <property type="component" value="Unassembled WGS sequence"/>
</dbReference>
<keyword evidence="3" id="KW-1185">Reference proteome</keyword>
<dbReference type="OrthoDB" id="10253390at2759"/>
<dbReference type="PANTHER" id="PTHR47473:SF1">
    <property type="entry name" value="METHYLTRANSFERASE DOMAIN-CONTAINING PROTEIN"/>
    <property type="match status" value="1"/>
</dbReference>
<evidence type="ECO:0000313" key="2">
    <source>
        <dbReference type="EMBL" id="EJK55735.1"/>
    </source>
</evidence>
<reference evidence="2 3" key="1">
    <citation type="journal article" date="2012" name="Genome Biol.">
        <title>Genome and low-iron response of an oceanic diatom adapted to chronic iron limitation.</title>
        <authorList>
            <person name="Lommer M."/>
            <person name="Specht M."/>
            <person name="Roy A.S."/>
            <person name="Kraemer L."/>
            <person name="Andreson R."/>
            <person name="Gutowska M.A."/>
            <person name="Wolf J."/>
            <person name="Bergner S.V."/>
            <person name="Schilhabel M.B."/>
            <person name="Klostermeier U.C."/>
            <person name="Beiko R.G."/>
            <person name="Rosenstiel P."/>
            <person name="Hippler M."/>
            <person name="Laroche J."/>
        </authorList>
    </citation>
    <scope>NUCLEOTIDE SEQUENCE [LARGE SCALE GENOMIC DNA]</scope>
    <source>
        <strain evidence="2 3">CCMP1005</strain>
    </source>
</reference>
<protein>
    <submittedName>
        <fullName evidence="2">Uncharacterized protein</fullName>
    </submittedName>
</protein>
<comment type="caution">
    <text evidence="2">The sequence shown here is derived from an EMBL/GenBank/DDBJ whole genome shotgun (WGS) entry which is preliminary data.</text>
</comment>
<evidence type="ECO:0000313" key="3">
    <source>
        <dbReference type="Proteomes" id="UP000266841"/>
    </source>
</evidence>
<proteinExistence type="predicted"/>
<dbReference type="EMBL" id="AGNL01033330">
    <property type="protein sequence ID" value="EJK55735.1"/>
    <property type="molecule type" value="Genomic_DNA"/>
</dbReference>
<dbReference type="InterPro" id="IPR021829">
    <property type="entry name" value="DUF3419"/>
</dbReference>
<sequence>MNLRFASVEQNGATHGHLPDGDASPSAQAKPDSSGQRNTNDELSNDRNQGVPQLNLIIAVDAIVSFRSFMTDSPSFLLAAGAAIALFAAKKVLDRFDLMDKICNRTYIYNICWEDPAVDHQVLNITHDDVIFRICSAGDIVLDYAIEGPSKIVVCDMNLHQLWLFELKIRMLRDPKLTYEEWWGIWGDSDVETALKVWKRMRHTMSADGRKWWDGRMERVFRQGFATTGSTGFDREGHASAFSCG</sequence>
<accession>K0RRW4</accession>
<evidence type="ECO:0000256" key="1">
    <source>
        <dbReference type="SAM" id="MobiDB-lite"/>
    </source>
</evidence>
<dbReference type="Pfam" id="PF11899">
    <property type="entry name" value="DUF3419"/>
    <property type="match status" value="1"/>
</dbReference>
<feature type="region of interest" description="Disordered" evidence="1">
    <location>
        <begin position="1"/>
        <end position="48"/>
    </location>
</feature>
<organism evidence="2 3">
    <name type="scientific">Thalassiosira oceanica</name>
    <name type="common">Marine diatom</name>
    <dbReference type="NCBI Taxonomy" id="159749"/>
    <lineage>
        <taxon>Eukaryota</taxon>
        <taxon>Sar</taxon>
        <taxon>Stramenopiles</taxon>
        <taxon>Ochrophyta</taxon>
        <taxon>Bacillariophyta</taxon>
        <taxon>Coscinodiscophyceae</taxon>
        <taxon>Thalassiosirophycidae</taxon>
        <taxon>Thalassiosirales</taxon>
        <taxon>Thalassiosiraceae</taxon>
        <taxon>Thalassiosira</taxon>
    </lineage>
</organism>
<gene>
    <name evidence="2" type="ORF">THAOC_24500</name>
</gene>
<name>K0RRW4_THAOC</name>
<dbReference type="AlphaFoldDB" id="K0RRW4"/>
<feature type="compositionally biased region" description="Polar residues" evidence="1">
    <location>
        <begin position="25"/>
        <end position="48"/>
    </location>
</feature>
<dbReference type="PANTHER" id="PTHR47473">
    <property type="entry name" value="BTA1P"/>
    <property type="match status" value="1"/>
</dbReference>